<dbReference type="GO" id="GO:0006508">
    <property type="term" value="P:proteolysis"/>
    <property type="evidence" value="ECO:0007669"/>
    <property type="project" value="UniProtKB-KW"/>
</dbReference>
<dbReference type="PANTHER" id="PTHR39178">
    <property type="entry name" value="HYPOTHETICAL RIBOSOME-ASSOCIATED PROTEIN"/>
    <property type="match status" value="1"/>
</dbReference>
<dbReference type="CDD" id="cd16332">
    <property type="entry name" value="Prp-like"/>
    <property type="match status" value="1"/>
</dbReference>
<reference evidence="7 9" key="1">
    <citation type="submission" date="2022-01" db="EMBL/GenBank/DDBJ databases">
        <title>Collection of gut derived symbiotic bacterial strains cultured from healthy donors.</title>
        <authorList>
            <person name="Lin H."/>
            <person name="Kohout C."/>
            <person name="Waligurski E."/>
            <person name="Pamer E.G."/>
        </authorList>
    </citation>
    <scope>NUCLEOTIDE SEQUENCE [LARGE SCALE GENOMIC DNA]</scope>
    <source>
        <strain evidence="7 9">DFI.3.7</strain>
    </source>
</reference>
<protein>
    <recommendedName>
        <fullName evidence="6">Ribosomal processing cysteine protease Prp</fullName>
    </recommendedName>
</protein>
<gene>
    <name evidence="7" type="ORF">L0P79_11385</name>
    <name evidence="8" type="ORF">NE579_12675</name>
</gene>
<evidence type="ECO:0000256" key="4">
    <source>
        <dbReference type="ARBA" id="ARBA00022807"/>
    </source>
</evidence>
<evidence type="ECO:0000256" key="5">
    <source>
        <dbReference type="ARBA" id="ARBA00044503"/>
    </source>
</evidence>
<proteinExistence type="inferred from homology"/>
<evidence type="ECO:0000256" key="2">
    <source>
        <dbReference type="ARBA" id="ARBA00022670"/>
    </source>
</evidence>
<name>A0AAW5JQX6_9FIRM</name>
<dbReference type="SUPFAM" id="SSF118010">
    <property type="entry name" value="TM1457-like"/>
    <property type="match status" value="1"/>
</dbReference>
<dbReference type="AlphaFoldDB" id="A0AAW5JQX6"/>
<dbReference type="EMBL" id="JAKNJB010000019">
    <property type="protein sequence ID" value="MCG4527682.1"/>
    <property type="molecule type" value="Genomic_DNA"/>
</dbReference>
<dbReference type="PANTHER" id="PTHR39178:SF1">
    <property type="entry name" value="RIBOSOMAL-PROCESSING CYSTEINE PROTEASE PRP"/>
    <property type="match status" value="1"/>
</dbReference>
<keyword evidence="9" id="KW-1185">Reference proteome</keyword>
<dbReference type="Gene3D" id="3.30.70.1490">
    <property type="entry name" value="Cysteine protease Prp"/>
    <property type="match status" value="1"/>
</dbReference>
<keyword evidence="4" id="KW-0788">Thiol protease</keyword>
<keyword evidence="3" id="KW-0378">Hydrolase</keyword>
<dbReference type="InterPro" id="IPR036764">
    <property type="entry name" value="Peptidase_Prp_sf"/>
</dbReference>
<dbReference type="GO" id="GO:0042254">
    <property type="term" value="P:ribosome biogenesis"/>
    <property type="evidence" value="ECO:0007669"/>
    <property type="project" value="UniProtKB-KW"/>
</dbReference>
<dbReference type="InterPro" id="IPR007422">
    <property type="entry name" value="Peptidase_Prp"/>
</dbReference>
<dbReference type="GO" id="GO:0008234">
    <property type="term" value="F:cysteine-type peptidase activity"/>
    <property type="evidence" value="ECO:0007669"/>
    <property type="project" value="UniProtKB-KW"/>
</dbReference>
<dbReference type="EMBL" id="JANFYS010000028">
    <property type="protein sequence ID" value="MCQ4771300.1"/>
    <property type="molecule type" value="Genomic_DNA"/>
</dbReference>
<evidence type="ECO:0000256" key="3">
    <source>
        <dbReference type="ARBA" id="ARBA00022801"/>
    </source>
</evidence>
<reference evidence="8" key="2">
    <citation type="submission" date="2022-06" db="EMBL/GenBank/DDBJ databases">
        <title>Isolation of gut microbiota from human fecal samples.</title>
        <authorList>
            <person name="Pamer E.G."/>
            <person name="Barat B."/>
            <person name="Waligurski E."/>
            <person name="Medina S."/>
            <person name="Paddock L."/>
            <person name="Mostad J."/>
        </authorList>
    </citation>
    <scope>NUCLEOTIDE SEQUENCE</scope>
    <source>
        <strain evidence="8">DFI.9.91</strain>
    </source>
</reference>
<sequence>MIEVTFYSEGSRLTGFTVQGHSGLADPGEDVLCAAVTSAVRLAECAVNDVLGLEAAVKVKEKDASISLKLPGGLGQTNESTCQTLLTALMVYCVQLHEEYPENIIVLDMEV</sequence>
<dbReference type="Proteomes" id="UP001204562">
    <property type="component" value="Unassembled WGS sequence"/>
</dbReference>
<evidence type="ECO:0000313" key="9">
    <source>
        <dbReference type="Proteomes" id="UP001200313"/>
    </source>
</evidence>
<accession>A0AAW5JQX6</accession>
<dbReference type="Proteomes" id="UP001200313">
    <property type="component" value="Unassembled WGS sequence"/>
</dbReference>
<organism evidence="8 10">
    <name type="scientific">Intestinimonas massiliensis</name>
    <name type="common">ex Afouda et al. 2020</name>
    <dbReference type="NCBI Taxonomy" id="1673721"/>
    <lineage>
        <taxon>Bacteria</taxon>
        <taxon>Bacillati</taxon>
        <taxon>Bacillota</taxon>
        <taxon>Clostridia</taxon>
        <taxon>Eubacteriales</taxon>
        <taxon>Intestinimonas</taxon>
    </lineage>
</organism>
<dbReference type="Pfam" id="PF04327">
    <property type="entry name" value="Peptidase_Prp"/>
    <property type="match status" value="1"/>
</dbReference>
<evidence type="ECO:0000313" key="10">
    <source>
        <dbReference type="Proteomes" id="UP001204562"/>
    </source>
</evidence>
<dbReference type="RefSeq" id="WP_050619517.1">
    <property type="nucleotide sequence ID" value="NZ_JAKNJB010000019.1"/>
</dbReference>
<evidence type="ECO:0000313" key="8">
    <source>
        <dbReference type="EMBL" id="MCQ4771300.1"/>
    </source>
</evidence>
<evidence type="ECO:0000256" key="6">
    <source>
        <dbReference type="ARBA" id="ARBA00044538"/>
    </source>
</evidence>
<evidence type="ECO:0000256" key="1">
    <source>
        <dbReference type="ARBA" id="ARBA00022517"/>
    </source>
</evidence>
<comment type="similarity">
    <text evidence="5">Belongs to the Prp family.</text>
</comment>
<keyword evidence="2 8" id="KW-0645">Protease</keyword>
<evidence type="ECO:0000313" key="7">
    <source>
        <dbReference type="EMBL" id="MCG4527682.1"/>
    </source>
</evidence>
<keyword evidence="1" id="KW-0690">Ribosome biogenesis</keyword>
<comment type="caution">
    <text evidence="8">The sequence shown here is derived from an EMBL/GenBank/DDBJ whole genome shotgun (WGS) entry which is preliminary data.</text>
</comment>